<evidence type="ECO:0000313" key="4">
    <source>
        <dbReference type="Proteomes" id="UP000319715"/>
    </source>
</evidence>
<evidence type="ECO:0000256" key="1">
    <source>
        <dbReference type="SAM" id="Phobius"/>
    </source>
</evidence>
<keyword evidence="1" id="KW-0472">Membrane</keyword>
<keyword evidence="1" id="KW-0812">Transmembrane</keyword>
<dbReference type="Proteomes" id="UP000319715">
    <property type="component" value="Unassembled WGS sequence"/>
</dbReference>
<accession>A0ABY2ZU76</accession>
<evidence type="ECO:0000256" key="2">
    <source>
        <dbReference type="SAM" id="SignalP"/>
    </source>
</evidence>
<evidence type="ECO:0000313" key="3">
    <source>
        <dbReference type="EMBL" id="TQC70056.1"/>
    </source>
</evidence>
<reference evidence="3 4" key="1">
    <citation type="submission" date="2019-06" db="EMBL/GenBank/DDBJ databases">
        <title>Pantoea dispersa Assembly.</title>
        <authorList>
            <person name="Wang J."/>
        </authorList>
    </citation>
    <scope>NUCLEOTIDE SEQUENCE [LARGE SCALE GENOMIC DNA]</scope>
    <source>
        <strain evidence="4">bio</strain>
    </source>
</reference>
<dbReference type="RefSeq" id="WP_141496953.1">
    <property type="nucleotide sequence ID" value="NZ_VICF01000010.1"/>
</dbReference>
<name>A0ABY2ZU76_9GAMM</name>
<comment type="caution">
    <text evidence="3">The sequence shown here is derived from an EMBL/GenBank/DDBJ whole genome shotgun (WGS) entry which is preliminary data.</text>
</comment>
<keyword evidence="4" id="KW-1185">Reference proteome</keyword>
<protein>
    <submittedName>
        <fullName evidence="3">Uncharacterized protein</fullName>
    </submittedName>
</protein>
<gene>
    <name evidence="3" type="ORF">FK492_20360</name>
</gene>
<dbReference type="EMBL" id="VICF01000010">
    <property type="protein sequence ID" value="TQC70056.1"/>
    <property type="molecule type" value="Genomic_DNA"/>
</dbReference>
<feature type="transmembrane region" description="Helical" evidence="1">
    <location>
        <begin position="31"/>
        <end position="48"/>
    </location>
</feature>
<organism evidence="3 4">
    <name type="scientific">Pantoea dispersa</name>
    <dbReference type="NCBI Taxonomy" id="59814"/>
    <lineage>
        <taxon>Bacteria</taxon>
        <taxon>Pseudomonadati</taxon>
        <taxon>Pseudomonadota</taxon>
        <taxon>Gammaproteobacteria</taxon>
        <taxon>Enterobacterales</taxon>
        <taxon>Erwiniaceae</taxon>
        <taxon>Pantoea</taxon>
    </lineage>
</organism>
<feature type="chain" id="PRO_5047350390" evidence="2">
    <location>
        <begin position="25"/>
        <end position="60"/>
    </location>
</feature>
<proteinExistence type="predicted"/>
<feature type="signal peptide" evidence="2">
    <location>
        <begin position="1"/>
        <end position="24"/>
    </location>
</feature>
<sequence length="60" mass="6882">MFKRTRIFIAFAVGFAMTCYALTAQDTGTQVRVFFAGMLWFFFCMQVGRMIKNIQPDAEG</sequence>
<keyword evidence="1" id="KW-1133">Transmembrane helix</keyword>
<keyword evidence="2" id="KW-0732">Signal</keyword>